<evidence type="ECO:0000313" key="1">
    <source>
        <dbReference type="EMBL" id="RDX84192.1"/>
    </source>
</evidence>
<dbReference type="AlphaFoldDB" id="A0A371G0Z3"/>
<reference evidence="1" key="1">
    <citation type="submission" date="2018-05" db="EMBL/GenBank/DDBJ databases">
        <title>Draft genome of Mucuna pruriens seed.</title>
        <authorList>
            <person name="Nnadi N.E."/>
            <person name="Vos R."/>
            <person name="Hasami M.H."/>
            <person name="Devisetty U.K."/>
            <person name="Aguiy J.C."/>
        </authorList>
    </citation>
    <scope>NUCLEOTIDE SEQUENCE [LARGE SCALE GENOMIC DNA]</scope>
    <source>
        <strain evidence="1">JCA_2017</strain>
    </source>
</reference>
<feature type="non-terminal residue" evidence="1">
    <location>
        <position position="1"/>
    </location>
</feature>
<gene>
    <name evidence="1" type="ORF">CR513_34799</name>
</gene>
<accession>A0A371G0Z3</accession>
<dbReference type="EMBL" id="QJKJ01007120">
    <property type="protein sequence ID" value="RDX84192.1"/>
    <property type="molecule type" value="Genomic_DNA"/>
</dbReference>
<dbReference type="Proteomes" id="UP000257109">
    <property type="component" value="Unassembled WGS sequence"/>
</dbReference>
<dbReference type="OrthoDB" id="654716at2759"/>
<proteinExistence type="predicted"/>
<protein>
    <submittedName>
        <fullName evidence="1">Uncharacterized protein</fullName>
    </submittedName>
</protein>
<sequence length="152" mass="17158">MGTKRSSTCSFGSLFKSCFSSGGGYDEYWEGSGSGRRMFASDEDKGRWVAEPGIDRKASDFIARYYATRKKERMGAKRSSTWSFYNILKACFSSGNRCDEYWEGSGSGRRIFASDEDRAHWVAEPGIDRKASDFIARYYATRVTDSHSQFAS</sequence>
<dbReference type="PANTHER" id="PTHR33511">
    <property type="entry name" value="OS06G0632400 PROTEIN"/>
    <property type="match status" value="1"/>
</dbReference>
<organism evidence="1 2">
    <name type="scientific">Mucuna pruriens</name>
    <name type="common">Velvet bean</name>
    <name type="synonym">Dolichos pruriens</name>
    <dbReference type="NCBI Taxonomy" id="157652"/>
    <lineage>
        <taxon>Eukaryota</taxon>
        <taxon>Viridiplantae</taxon>
        <taxon>Streptophyta</taxon>
        <taxon>Embryophyta</taxon>
        <taxon>Tracheophyta</taxon>
        <taxon>Spermatophyta</taxon>
        <taxon>Magnoliopsida</taxon>
        <taxon>eudicotyledons</taxon>
        <taxon>Gunneridae</taxon>
        <taxon>Pentapetalae</taxon>
        <taxon>rosids</taxon>
        <taxon>fabids</taxon>
        <taxon>Fabales</taxon>
        <taxon>Fabaceae</taxon>
        <taxon>Papilionoideae</taxon>
        <taxon>50 kb inversion clade</taxon>
        <taxon>NPAAA clade</taxon>
        <taxon>indigoferoid/millettioid clade</taxon>
        <taxon>Phaseoleae</taxon>
        <taxon>Mucuna</taxon>
    </lineage>
</organism>
<evidence type="ECO:0000313" key="2">
    <source>
        <dbReference type="Proteomes" id="UP000257109"/>
    </source>
</evidence>
<name>A0A371G0Z3_MUCPR</name>
<keyword evidence="2" id="KW-1185">Reference proteome</keyword>
<comment type="caution">
    <text evidence="1">The sequence shown here is derived from an EMBL/GenBank/DDBJ whole genome shotgun (WGS) entry which is preliminary data.</text>
</comment>